<sequence>MHGKQLAQLGECFVAGFVARRGQHFFEKVFDQIVLVGKEFHDIIGRLHKCLNHGEYLRSVFG</sequence>
<dbReference type="EMBL" id="BLKS01000001">
    <property type="protein sequence ID" value="GFG49846.1"/>
    <property type="molecule type" value="Genomic_DNA"/>
</dbReference>
<evidence type="ECO:0000313" key="2">
    <source>
        <dbReference type="Proteomes" id="UP000465302"/>
    </source>
</evidence>
<comment type="caution">
    <text evidence="1">The sequence shown here is derived from an EMBL/GenBank/DDBJ whole genome shotgun (WGS) entry which is preliminary data.</text>
</comment>
<reference evidence="1 2" key="1">
    <citation type="journal article" date="2019" name="Emerg. Microbes Infect.">
        <title>Comprehensive subspecies identification of 175 nontuberculous mycobacteria species based on 7547 genomic profiles.</title>
        <authorList>
            <person name="Matsumoto Y."/>
            <person name="Kinjo T."/>
            <person name="Motooka D."/>
            <person name="Nabeya D."/>
            <person name="Jung N."/>
            <person name="Uechi K."/>
            <person name="Horii T."/>
            <person name="Iida T."/>
            <person name="Fujita J."/>
            <person name="Nakamura S."/>
        </authorList>
    </citation>
    <scope>NUCLEOTIDE SEQUENCE [LARGE SCALE GENOMIC DNA]</scope>
    <source>
        <strain evidence="1 2">JCM 6377</strain>
    </source>
</reference>
<organism evidence="1 2">
    <name type="scientific">Mycolicibacterium agri</name>
    <name type="common">Mycobacterium agri</name>
    <dbReference type="NCBI Taxonomy" id="36811"/>
    <lineage>
        <taxon>Bacteria</taxon>
        <taxon>Bacillati</taxon>
        <taxon>Actinomycetota</taxon>
        <taxon>Actinomycetes</taxon>
        <taxon>Mycobacteriales</taxon>
        <taxon>Mycobacteriaceae</taxon>
        <taxon>Mycolicibacterium</taxon>
    </lineage>
</organism>
<protein>
    <submittedName>
        <fullName evidence="1">Uncharacterized protein</fullName>
    </submittedName>
</protein>
<dbReference type="Proteomes" id="UP000465302">
    <property type="component" value="Unassembled WGS sequence"/>
</dbReference>
<name>A0A7I9VXZ4_MYCAG</name>
<dbReference type="AlphaFoldDB" id="A0A7I9VXZ4"/>
<evidence type="ECO:0000313" key="1">
    <source>
        <dbReference type="EMBL" id="GFG49846.1"/>
    </source>
</evidence>
<accession>A0A7I9VXZ4</accession>
<gene>
    <name evidence="1" type="ORF">MAGR_12870</name>
</gene>
<proteinExistence type="predicted"/>